<accession>A0A2T8ILZ8</accession>
<gene>
    <name evidence="1" type="ORF">PAHAL_5G314600</name>
</gene>
<dbReference type="EMBL" id="CM008050">
    <property type="protein sequence ID" value="PVH38646.1"/>
    <property type="molecule type" value="Genomic_DNA"/>
</dbReference>
<dbReference type="AlphaFoldDB" id="A0A2T8ILZ8"/>
<reference evidence="1" key="1">
    <citation type="submission" date="2018-04" db="EMBL/GenBank/DDBJ databases">
        <title>WGS assembly of Panicum hallii.</title>
        <authorList>
            <person name="Lovell J."/>
            <person name="Jenkins J."/>
            <person name="Lowry D."/>
            <person name="Mamidi S."/>
            <person name="Sreedasyam A."/>
            <person name="Weng X."/>
            <person name="Barry K."/>
            <person name="Bonette J."/>
            <person name="Campitelli B."/>
            <person name="Daum C."/>
            <person name="Gordon S."/>
            <person name="Gould B."/>
            <person name="Lipzen A."/>
            <person name="Macqueen A."/>
            <person name="Palacio-Mejia J."/>
            <person name="Plott C."/>
            <person name="Shakirov E."/>
            <person name="Shu S."/>
            <person name="Yoshinaga Y."/>
            <person name="Zane M."/>
            <person name="Rokhsar D."/>
            <person name="Grimwood J."/>
            <person name="Schmutz J."/>
            <person name="Juenger T."/>
        </authorList>
    </citation>
    <scope>NUCLEOTIDE SEQUENCE [LARGE SCALE GENOMIC DNA]</scope>
    <source>
        <strain evidence="1">FIL2</strain>
    </source>
</reference>
<dbReference type="Proteomes" id="UP000243499">
    <property type="component" value="Chromosome 5"/>
</dbReference>
<organism evidence="1">
    <name type="scientific">Panicum hallii</name>
    <dbReference type="NCBI Taxonomy" id="206008"/>
    <lineage>
        <taxon>Eukaryota</taxon>
        <taxon>Viridiplantae</taxon>
        <taxon>Streptophyta</taxon>
        <taxon>Embryophyta</taxon>
        <taxon>Tracheophyta</taxon>
        <taxon>Spermatophyta</taxon>
        <taxon>Magnoliopsida</taxon>
        <taxon>Liliopsida</taxon>
        <taxon>Poales</taxon>
        <taxon>Poaceae</taxon>
        <taxon>PACMAD clade</taxon>
        <taxon>Panicoideae</taxon>
        <taxon>Panicodae</taxon>
        <taxon>Paniceae</taxon>
        <taxon>Panicinae</taxon>
        <taxon>Panicum</taxon>
        <taxon>Panicum sect. Panicum</taxon>
    </lineage>
</organism>
<protein>
    <submittedName>
        <fullName evidence="1">Uncharacterized protein</fullName>
    </submittedName>
</protein>
<dbReference type="Gramene" id="PVH38646">
    <property type="protein sequence ID" value="PVH38646"/>
    <property type="gene ID" value="PAHAL_5G314600"/>
</dbReference>
<evidence type="ECO:0000313" key="1">
    <source>
        <dbReference type="EMBL" id="PVH38646.1"/>
    </source>
</evidence>
<sequence>MGRKKIKSDSGFWSAAASWFASFGSAMASDSNRRDGHDAAAGMVVAVKHFSTAHGVKFG</sequence>
<proteinExistence type="predicted"/>
<name>A0A2T8ILZ8_9POAL</name>